<evidence type="ECO:0000313" key="2">
    <source>
        <dbReference type="EMBL" id="KJC65055.1"/>
    </source>
</evidence>
<dbReference type="Proteomes" id="UP000032503">
    <property type="component" value="Unassembled WGS sequence"/>
</dbReference>
<accession>A0ABR5CHC2</accession>
<evidence type="ECO:0000259" key="1">
    <source>
        <dbReference type="Pfam" id="PF00425"/>
    </source>
</evidence>
<dbReference type="Gene3D" id="3.60.120.10">
    <property type="entry name" value="Anthranilate synthase"/>
    <property type="match status" value="1"/>
</dbReference>
<proteinExistence type="predicted"/>
<reference evidence="2 3" key="1">
    <citation type="journal article" date="2001" name="Int. J. Syst. Evol. Microbiol.">
        <title>Agreia bicolorata gen. nov., sp. nov., to accommodate actinobacteria isolated from narrow reed grass infected by the nematode Heteroanguina graminophila.</title>
        <authorList>
            <person name="Evtushenko L.I."/>
            <person name="Dorofeeva L.V."/>
            <person name="Dobrovolskaya T.G."/>
            <person name="Streshinskaya G.M."/>
            <person name="Subbotin S.A."/>
            <person name="Tiedje J.M."/>
        </authorList>
    </citation>
    <scope>NUCLEOTIDE SEQUENCE [LARGE SCALE GENOMIC DNA]</scope>
    <source>
        <strain evidence="2 3">VKM Ac-1804</strain>
    </source>
</reference>
<protein>
    <recommendedName>
        <fullName evidence="1">Chorismate-utilising enzyme C-terminal domain-containing protein</fullName>
    </recommendedName>
</protein>
<dbReference type="InterPro" id="IPR019999">
    <property type="entry name" value="Anth_synth_I-like"/>
</dbReference>
<dbReference type="EMBL" id="JYFC01000002">
    <property type="protein sequence ID" value="KJC65055.1"/>
    <property type="molecule type" value="Genomic_DNA"/>
</dbReference>
<sequence length="434" mass="46332">MPGDFDLERAYACLIGGRTDSVWLDSGDGARSYFAIGEPVDLAGGVLSALDRELPARRVSPPSDVIHELEFTLGLIGWLGYGVLGETLGMETIPDLRRTDAALLKVVRAVMIDTQGAHLLAIGDEWLAENAQWRHDVLRQLALIEGVGPLAPPPPPRPTTTRWADSPAEYRGKIAACFESIHAGDAFQLCLTTTIEVAGSFDVFDLYRRVRKTSPTHHGALLRIGGVSVVSASPERFLEIDPAGLITTRPIKGTRPRAADSAADDASREELRHSVKEQAENLMIVDLMRNDLSQVCEVGTVGVPGLFEIESYAQVHQLVSTVTGRLTPTATVADVLRACFPAGSMTGAPKRRAISLLQSLEMRARGVYAGAFGYFGFDGSVDLAMTIRTIVVDSHGATVGAGGGITALSNPDAEVEEVAVKAAPLLRALGCIGW</sequence>
<dbReference type="Pfam" id="PF00425">
    <property type="entry name" value="Chorismate_bind"/>
    <property type="match status" value="1"/>
</dbReference>
<gene>
    <name evidence="2" type="ORF">TZ00_05695</name>
</gene>
<keyword evidence="3" id="KW-1185">Reference proteome</keyword>
<dbReference type="PANTHER" id="PTHR11236:SF18">
    <property type="entry name" value="AMINODEOXYCHORISMATE SYNTHASE"/>
    <property type="match status" value="1"/>
</dbReference>
<dbReference type="PANTHER" id="PTHR11236">
    <property type="entry name" value="AMINOBENZOATE/ANTHRANILATE SYNTHASE"/>
    <property type="match status" value="1"/>
</dbReference>
<dbReference type="PRINTS" id="PR00095">
    <property type="entry name" value="ANTSNTHASEI"/>
</dbReference>
<feature type="domain" description="Chorismate-utilising enzyme C-terminal" evidence="1">
    <location>
        <begin position="168"/>
        <end position="421"/>
    </location>
</feature>
<organism evidence="2 3">
    <name type="scientific">Agreia bicolorata</name>
    <dbReference type="NCBI Taxonomy" id="110935"/>
    <lineage>
        <taxon>Bacteria</taxon>
        <taxon>Bacillati</taxon>
        <taxon>Actinomycetota</taxon>
        <taxon>Actinomycetes</taxon>
        <taxon>Micrococcales</taxon>
        <taxon>Microbacteriaceae</taxon>
        <taxon>Agreia</taxon>
    </lineage>
</organism>
<dbReference type="InterPro" id="IPR005801">
    <property type="entry name" value="ADC_synthase"/>
</dbReference>
<evidence type="ECO:0000313" key="3">
    <source>
        <dbReference type="Proteomes" id="UP000032503"/>
    </source>
</evidence>
<dbReference type="SUPFAM" id="SSF56322">
    <property type="entry name" value="ADC synthase"/>
    <property type="match status" value="1"/>
</dbReference>
<name>A0ABR5CHC2_9MICO</name>
<dbReference type="InterPro" id="IPR015890">
    <property type="entry name" value="Chorismate_C"/>
</dbReference>
<comment type="caution">
    <text evidence="2">The sequence shown here is derived from an EMBL/GenBank/DDBJ whole genome shotgun (WGS) entry which is preliminary data.</text>
</comment>